<accession>A0AAD4N891</accession>
<comment type="caution">
    <text evidence="1">The sequence shown here is derived from an EMBL/GenBank/DDBJ whole genome shotgun (WGS) entry which is preliminary data.</text>
</comment>
<keyword evidence="2" id="KW-1185">Reference proteome</keyword>
<evidence type="ECO:0000313" key="2">
    <source>
        <dbReference type="Proteomes" id="UP001201812"/>
    </source>
</evidence>
<evidence type="ECO:0000313" key="1">
    <source>
        <dbReference type="EMBL" id="KAI1720419.1"/>
    </source>
</evidence>
<reference evidence="1" key="1">
    <citation type="submission" date="2022-01" db="EMBL/GenBank/DDBJ databases">
        <title>Genome Sequence Resource for Two Populations of Ditylenchus destructor, the Migratory Endoparasitic Phytonematode.</title>
        <authorList>
            <person name="Zhang H."/>
            <person name="Lin R."/>
            <person name="Xie B."/>
        </authorList>
    </citation>
    <scope>NUCLEOTIDE SEQUENCE</scope>
    <source>
        <strain evidence="1">BazhouSP</strain>
    </source>
</reference>
<protein>
    <submittedName>
        <fullName evidence="1">Uncharacterized protein</fullName>
    </submittedName>
</protein>
<gene>
    <name evidence="1" type="ORF">DdX_05809</name>
</gene>
<organism evidence="1 2">
    <name type="scientific">Ditylenchus destructor</name>
    <dbReference type="NCBI Taxonomy" id="166010"/>
    <lineage>
        <taxon>Eukaryota</taxon>
        <taxon>Metazoa</taxon>
        <taxon>Ecdysozoa</taxon>
        <taxon>Nematoda</taxon>
        <taxon>Chromadorea</taxon>
        <taxon>Rhabditida</taxon>
        <taxon>Tylenchina</taxon>
        <taxon>Tylenchomorpha</taxon>
        <taxon>Sphaerularioidea</taxon>
        <taxon>Anguinidae</taxon>
        <taxon>Anguininae</taxon>
        <taxon>Ditylenchus</taxon>
    </lineage>
</organism>
<dbReference type="Proteomes" id="UP001201812">
    <property type="component" value="Unassembled WGS sequence"/>
</dbReference>
<proteinExistence type="predicted"/>
<name>A0AAD4N891_9BILA</name>
<sequence>MCSKAYSIPSMVKNILPKAFVRFIVQERIDLYLETLDHCSFFASLDFSVLFPIPWCIEDTALGLTHRCQTLVDVEKG</sequence>
<dbReference type="AlphaFoldDB" id="A0AAD4N891"/>
<dbReference type="EMBL" id="JAKKPZ010000006">
    <property type="protein sequence ID" value="KAI1720419.1"/>
    <property type="molecule type" value="Genomic_DNA"/>
</dbReference>